<dbReference type="SUPFAM" id="SSF63411">
    <property type="entry name" value="LuxS/MPP-like metallohydrolase"/>
    <property type="match status" value="2"/>
</dbReference>
<dbReference type="NCBIfam" id="NF047422">
    <property type="entry name" value="YfmF_fam"/>
    <property type="match status" value="1"/>
</dbReference>
<dbReference type="InterPro" id="IPR050361">
    <property type="entry name" value="MPP/UQCRC_Complex"/>
</dbReference>
<dbReference type="PANTHER" id="PTHR11851:SF186">
    <property type="entry name" value="INACTIVE METALLOPROTEASE YMFF-RELATED"/>
    <property type="match status" value="1"/>
</dbReference>
<reference evidence="2 3" key="1">
    <citation type="submission" date="2023-10" db="EMBL/GenBank/DDBJ databases">
        <title>Nicoliella lavandulae sp. nov. isolated from Lavandula angustifolia flowers.</title>
        <authorList>
            <person name="Alcantara C."/>
            <person name="Zuniga M."/>
            <person name="Landete J.M."/>
            <person name="Monedero V."/>
        </authorList>
    </citation>
    <scope>NUCLEOTIDE SEQUENCE [LARGE SCALE GENOMIC DNA]</scope>
    <source>
        <strain evidence="2 3">Es01</strain>
    </source>
</reference>
<dbReference type="Pfam" id="PF05193">
    <property type="entry name" value="Peptidase_M16_C"/>
    <property type="match status" value="1"/>
</dbReference>
<sequence length="417" mass="47068">MNGVKLNVVPTTKFKNTSITVDFIQPLDYHQFADQAIVSELMETSNQDYPKQSQLAKQLSRMYGAGFGTDVLKYGNLHISRLVISFPNEQYLPTKESTFKMALDFLKSVIFKPLATDGQFNATTFELQQQNTINYVKTIPDDKQFYSVNQLKQLYYQGDLNYAGLVFGTVDQLKATTAKSAYDAYLAMVEHAQVQISVLGNVDEATVTDQIKTLGFQPRPEMPVDAKVKRTPTEDVTKKAEVQKLNQSKLDMAYSLPIYYDQPIHYAALLFNALFGGTPQSKLFRNVREKHSLAYYADSTFSSLTGLLMVQTGINSADYQKVIDIVNDQLVAIQHGDFDAEIVENIKADLINSRLASLDSQRQLLNQQLVEGILNRHTTVDEWCDNVRAVTKEDIISVSKQVQLQSIYFLDGRDDIE</sequence>
<organism evidence="2 3">
    <name type="scientific">Nicoliella lavandulae</name>
    <dbReference type="NCBI Taxonomy" id="3082954"/>
    <lineage>
        <taxon>Bacteria</taxon>
        <taxon>Bacillati</taxon>
        <taxon>Bacillota</taxon>
        <taxon>Bacilli</taxon>
        <taxon>Lactobacillales</taxon>
        <taxon>Lactobacillaceae</taxon>
        <taxon>Nicoliella</taxon>
    </lineage>
</organism>
<dbReference type="PANTHER" id="PTHR11851">
    <property type="entry name" value="METALLOPROTEASE"/>
    <property type="match status" value="1"/>
</dbReference>
<dbReference type="RefSeq" id="WP_339960657.1">
    <property type="nucleotide sequence ID" value="NZ_JAWMWH010000001.1"/>
</dbReference>
<dbReference type="Gene3D" id="3.30.830.10">
    <property type="entry name" value="Metalloenzyme, LuxS/M16 peptidase-like"/>
    <property type="match status" value="2"/>
</dbReference>
<dbReference type="InterPro" id="IPR011249">
    <property type="entry name" value="Metalloenz_LuxS/M16"/>
</dbReference>
<accession>A0ABU8SKG7</accession>
<evidence type="ECO:0000313" key="3">
    <source>
        <dbReference type="Proteomes" id="UP001370590"/>
    </source>
</evidence>
<protein>
    <submittedName>
        <fullName evidence="2">Pitrilysin family protein</fullName>
    </submittedName>
</protein>
<proteinExistence type="predicted"/>
<feature type="domain" description="Peptidase M16 C-terminal" evidence="1">
    <location>
        <begin position="177"/>
        <end position="348"/>
    </location>
</feature>
<dbReference type="InterPro" id="IPR007863">
    <property type="entry name" value="Peptidase_M16_C"/>
</dbReference>
<keyword evidence="3" id="KW-1185">Reference proteome</keyword>
<gene>
    <name evidence="2" type="ORF">R4146_04350</name>
</gene>
<dbReference type="Proteomes" id="UP001370590">
    <property type="component" value="Unassembled WGS sequence"/>
</dbReference>
<comment type="caution">
    <text evidence="2">The sequence shown here is derived from an EMBL/GenBank/DDBJ whole genome shotgun (WGS) entry which is preliminary data.</text>
</comment>
<evidence type="ECO:0000313" key="2">
    <source>
        <dbReference type="EMBL" id="MEJ6400401.1"/>
    </source>
</evidence>
<evidence type="ECO:0000259" key="1">
    <source>
        <dbReference type="Pfam" id="PF05193"/>
    </source>
</evidence>
<dbReference type="EMBL" id="JAWMWH010000001">
    <property type="protein sequence ID" value="MEJ6400401.1"/>
    <property type="molecule type" value="Genomic_DNA"/>
</dbReference>
<name>A0ABU8SKG7_9LACO</name>